<proteinExistence type="predicted"/>
<name>A0A7X9WE48_STACP</name>
<dbReference type="GO" id="GO:0006020">
    <property type="term" value="P:inositol metabolic process"/>
    <property type="evidence" value="ECO:0007669"/>
    <property type="project" value="TreeGrafter"/>
</dbReference>
<evidence type="ECO:0000256" key="5">
    <source>
        <dbReference type="PIRSR" id="PIRSR600760-2"/>
    </source>
</evidence>
<evidence type="ECO:0000313" key="6">
    <source>
        <dbReference type="EMBL" id="NMK54289.1"/>
    </source>
</evidence>
<evidence type="ECO:0000256" key="3">
    <source>
        <dbReference type="ARBA" id="ARBA00022801"/>
    </source>
</evidence>
<feature type="binding site" evidence="5">
    <location>
        <position position="65"/>
    </location>
    <ligand>
        <name>Mg(2+)</name>
        <dbReference type="ChEBI" id="CHEBI:18420"/>
        <label>1</label>
        <note>catalytic</note>
    </ligand>
</feature>
<organism evidence="7 9">
    <name type="scientific">Staphylococcus capitis</name>
    <dbReference type="NCBI Taxonomy" id="29388"/>
    <lineage>
        <taxon>Bacteria</taxon>
        <taxon>Bacillati</taxon>
        <taxon>Bacillota</taxon>
        <taxon>Bacilli</taxon>
        <taxon>Bacillales</taxon>
        <taxon>Staphylococcaceae</taxon>
        <taxon>Staphylococcus</taxon>
    </lineage>
</organism>
<dbReference type="Gene3D" id="3.40.190.80">
    <property type="match status" value="1"/>
</dbReference>
<dbReference type="GO" id="GO:0046872">
    <property type="term" value="F:metal ion binding"/>
    <property type="evidence" value="ECO:0007669"/>
    <property type="project" value="UniProtKB-KW"/>
</dbReference>
<keyword evidence="3" id="KW-0378">Hydrolase</keyword>
<reference evidence="8 9" key="1">
    <citation type="submission" date="2020-04" db="EMBL/GenBank/DDBJ databases">
        <title>The Epidemiology and Molecular Characteristics of Linezolid-Resistant Staphylococcus capitis in Huashan Hospital, Shanghai.</title>
        <authorList>
            <person name="Ding L."/>
            <person name="Li P."/>
            <person name="Yang Y."/>
            <person name="Lin D."/>
            <person name="Xu X."/>
        </authorList>
    </citation>
    <scope>NUCLEOTIDE SEQUENCE [LARGE SCALE GENOMIC DNA]</scope>
    <source>
        <strain evidence="7 9">12-86</strain>
        <strain evidence="6 8">17-84</strain>
    </source>
</reference>
<feature type="binding site" evidence="5">
    <location>
        <position position="86"/>
    </location>
    <ligand>
        <name>Mg(2+)</name>
        <dbReference type="ChEBI" id="CHEBI:18420"/>
        <label>1</label>
        <note>catalytic</note>
    </ligand>
</feature>
<comment type="caution">
    <text evidence="7">The sequence shown here is derived from an EMBL/GenBank/DDBJ whole genome shotgun (WGS) entry which is preliminary data.</text>
</comment>
<accession>A0A7X9WE48</accession>
<dbReference type="FunFam" id="3.30.540.10:FF:000003">
    <property type="entry name" value="Inositol-1-monophosphatase"/>
    <property type="match status" value="1"/>
</dbReference>
<dbReference type="AlphaFoldDB" id="A0A7X9WE48"/>
<feature type="binding site" evidence="5">
    <location>
        <position position="85"/>
    </location>
    <ligand>
        <name>Mg(2+)</name>
        <dbReference type="ChEBI" id="CHEBI:18420"/>
        <label>1</label>
        <note>catalytic</note>
    </ligand>
</feature>
<evidence type="ECO:0000313" key="9">
    <source>
        <dbReference type="Proteomes" id="UP000550736"/>
    </source>
</evidence>
<dbReference type="Pfam" id="PF00459">
    <property type="entry name" value="Inositol_P"/>
    <property type="match status" value="1"/>
</dbReference>
<sequence length="276" mass="31148">MALYDFAKGIILEAGNKVRHMMKDDMDIEMKSNPNDLVTNVDKATENYLYETIHHNYPEHRVIGEEGHGHNLKDTQGIIWVIDPIDGTLNFVHQKENFAISIGIYHDGKPYAGFVYDVMRDVLYHTKVGEGAFENSHQLKPLEDSELKTSIIGINPNWLTKPIMGKVFAPIVEDARSARAYGSAALEIISVAKGQLAAYLTPRLQPWDFAGGLMILNEVGGVGSNLLGDRLEMNHPNSILMANAKLHREILNNYLSEFEETIAKHHEQRFGRKREK</sequence>
<dbReference type="InterPro" id="IPR000760">
    <property type="entry name" value="Inositol_monophosphatase-like"/>
</dbReference>
<dbReference type="Proteomes" id="UP000538955">
    <property type="component" value="Unassembled WGS sequence"/>
</dbReference>
<dbReference type="PROSITE" id="PS00629">
    <property type="entry name" value="IMP_1"/>
    <property type="match status" value="1"/>
</dbReference>
<dbReference type="RefSeq" id="WP_030065213.1">
    <property type="nucleotide sequence ID" value="NZ_CP086659.1"/>
</dbReference>
<dbReference type="PANTHER" id="PTHR20854">
    <property type="entry name" value="INOSITOL MONOPHOSPHATASE"/>
    <property type="match status" value="1"/>
</dbReference>
<dbReference type="SUPFAM" id="SSF56655">
    <property type="entry name" value="Carbohydrate phosphatase"/>
    <property type="match status" value="1"/>
</dbReference>
<evidence type="ECO:0000256" key="1">
    <source>
        <dbReference type="ARBA" id="ARBA00001946"/>
    </source>
</evidence>
<dbReference type="PRINTS" id="PR00377">
    <property type="entry name" value="IMPHPHTASES"/>
</dbReference>
<dbReference type="Proteomes" id="UP000550736">
    <property type="component" value="Unassembled WGS sequence"/>
</dbReference>
<keyword evidence="4 5" id="KW-0460">Magnesium</keyword>
<evidence type="ECO:0000313" key="7">
    <source>
        <dbReference type="EMBL" id="NMK96682.1"/>
    </source>
</evidence>
<evidence type="ECO:0000256" key="4">
    <source>
        <dbReference type="ARBA" id="ARBA00022842"/>
    </source>
</evidence>
<dbReference type="CDD" id="cd01637">
    <property type="entry name" value="IMPase_like"/>
    <property type="match status" value="1"/>
</dbReference>
<keyword evidence="2 5" id="KW-0479">Metal-binding</keyword>
<protein>
    <submittedName>
        <fullName evidence="7">Inositol monophosphatase family protein</fullName>
    </submittedName>
</protein>
<dbReference type="EMBL" id="JABBLX010000001">
    <property type="protein sequence ID" value="NMK96682.1"/>
    <property type="molecule type" value="Genomic_DNA"/>
</dbReference>
<evidence type="ECO:0000256" key="2">
    <source>
        <dbReference type="ARBA" id="ARBA00022723"/>
    </source>
</evidence>
<dbReference type="Gene3D" id="3.30.540.10">
    <property type="entry name" value="Fructose-1,6-Bisphosphatase, subunit A, domain 1"/>
    <property type="match status" value="1"/>
</dbReference>
<dbReference type="GO" id="GO:0007165">
    <property type="term" value="P:signal transduction"/>
    <property type="evidence" value="ECO:0007669"/>
    <property type="project" value="TreeGrafter"/>
</dbReference>
<dbReference type="PANTHER" id="PTHR20854:SF4">
    <property type="entry name" value="INOSITOL-1-MONOPHOSPHATASE-RELATED"/>
    <property type="match status" value="1"/>
</dbReference>
<dbReference type="GO" id="GO:0008934">
    <property type="term" value="F:inositol monophosphate 1-phosphatase activity"/>
    <property type="evidence" value="ECO:0007669"/>
    <property type="project" value="TreeGrafter"/>
</dbReference>
<keyword evidence="8" id="KW-1185">Reference proteome</keyword>
<dbReference type="EMBL" id="JABBMI010000058">
    <property type="protein sequence ID" value="NMK54289.1"/>
    <property type="molecule type" value="Genomic_DNA"/>
</dbReference>
<feature type="binding site" evidence="5">
    <location>
        <position position="208"/>
    </location>
    <ligand>
        <name>Mg(2+)</name>
        <dbReference type="ChEBI" id="CHEBI:18420"/>
        <label>1</label>
        <note>catalytic</note>
    </ligand>
</feature>
<gene>
    <name evidence="7" type="ORF">HHM13_01020</name>
    <name evidence="6" type="ORF">HHM24_05900</name>
</gene>
<dbReference type="InterPro" id="IPR020583">
    <property type="entry name" value="Inositol_monoP_metal-BS"/>
</dbReference>
<comment type="cofactor">
    <cofactor evidence="1 5">
        <name>Mg(2+)</name>
        <dbReference type="ChEBI" id="CHEBI:18420"/>
    </cofactor>
</comment>
<evidence type="ECO:0000313" key="8">
    <source>
        <dbReference type="Proteomes" id="UP000538955"/>
    </source>
</evidence>
<feature type="binding site" evidence="5">
    <location>
        <position position="83"/>
    </location>
    <ligand>
        <name>Mg(2+)</name>
        <dbReference type="ChEBI" id="CHEBI:18420"/>
        <label>1</label>
        <note>catalytic</note>
    </ligand>
</feature>